<dbReference type="InterPro" id="IPR013087">
    <property type="entry name" value="Znf_C2H2_type"/>
</dbReference>
<dbReference type="EMBL" id="CALNXK010000060">
    <property type="protein sequence ID" value="CAH3138188.1"/>
    <property type="molecule type" value="Genomic_DNA"/>
</dbReference>
<keyword evidence="1" id="KW-0479">Metal-binding</keyword>
<evidence type="ECO:0000256" key="1">
    <source>
        <dbReference type="ARBA" id="ARBA00022723"/>
    </source>
</evidence>
<organism evidence="8 9">
    <name type="scientific">Porites lobata</name>
    <dbReference type="NCBI Taxonomy" id="104759"/>
    <lineage>
        <taxon>Eukaryota</taxon>
        <taxon>Metazoa</taxon>
        <taxon>Cnidaria</taxon>
        <taxon>Anthozoa</taxon>
        <taxon>Hexacorallia</taxon>
        <taxon>Scleractinia</taxon>
        <taxon>Fungiina</taxon>
        <taxon>Poritidae</taxon>
        <taxon>Porites</taxon>
    </lineage>
</organism>
<feature type="domain" description="C2H2-type" evidence="7">
    <location>
        <begin position="179"/>
        <end position="207"/>
    </location>
</feature>
<dbReference type="InterPro" id="IPR050329">
    <property type="entry name" value="GLI_C2H2-zinc-finger"/>
</dbReference>
<feature type="domain" description="C2H2-type" evidence="7">
    <location>
        <begin position="128"/>
        <end position="147"/>
    </location>
</feature>
<evidence type="ECO:0000256" key="3">
    <source>
        <dbReference type="ARBA" id="ARBA00022771"/>
    </source>
</evidence>
<evidence type="ECO:0000256" key="4">
    <source>
        <dbReference type="ARBA" id="ARBA00022833"/>
    </source>
</evidence>
<dbReference type="PROSITE" id="PS00028">
    <property type="entry name" value="ZINC_FINGER_C2H2_1"/>
    <property type="match status" value="2"/>
</dbReference>
<dbReference type="PANTHER" id="PTHR19818:SF139">
    <property type="entry name" value="PAIR-RULE PROTEIN ODD-PAIRED"/>
    <property type="match status" value="1"/>
</dbReference>
<reference evidence="8 9" key="1">
    <citation type="submission" date="2022-05" db="EMBL/GenBank/DDBJ databases">
        <authorList>
            <consortium name="Genoscope - CEA"/>
            <person name="William W."/>
        </authorList>
    </citation>
    <scope>NUCLEOTIDE SEQUENCE [LARGE SCALE GENOMIC DNA]</scope>
</reference>
<protein>
    <recommendedName>
        <fullName evidence="7">C2H2-type domain-containing protein</fullName>
    </recommendedName>
</protein>
<proteinExistence type="predicted"/>
<evidence type="ECO:0000256" key="6">
    <source>
        <dbReference type="SAM" id="MobiDB-lite"/>
    </source>
</evidence>
<feature type="compositionally biased region" description="Low complexity" evidence="6">
    <location>
        <begin position="232"/>
        <end position="247"/>
    </location>
</feature>
<dbReference type="SUPFAM" id="SSF57667">
    <property type="entry name" value="beta-beta-alpha zinc fingers"/>
    <property type="match status" value="1"/>
</dbReference>
<dbReference type="InterPro" id="IPR036236">
    <property type="entry name" value="Znf_C2H2_sf"/>
</dbReference>
<dbReference type="SMART" id="SM00355">
    <property type="entry name" value="ZnF_C2H2"/>
    <property type="match status" value="2"/>
</dbReference>
<feature type="region of interest" description="Disordered" evidence="6">
    <location>
        <begin position="201"/>
        <end position="253"/>
    </location>
</feature>
<evidence type="ECO:0000256" key="5">
    <source>
        <dbReference type="PROSITE-ProRule" id="PRU00042"/>
    </source>
</evidence>
<keyword evidence="2" id="KW-0677">Repeat</keyword>
<keyword evidence="9" id="KW-1185">Reference proteome</keyword>
<evidence type="ECO:0000313" key="9">
    <source>
        <dbReference type="Proteomes" id="UP001159405"/>
    </source>
</evidence>
<dbReference type="Proteomes" id="UP001159405">
    <property type="component" value="Unassembled WGS sequence"/>
</dbReference>
<comment type="caution">
    <text evidence="8">The sequence shown here is derived from an EMBL/GenBank/DDBJ whole genome shotgun (WGS) entry which is preliminary data.</text>
</comment>
<name>A0ABN8PC28_9CNID</name>
<evidence type="ECO:0000256" key="2">
    <source>
        <dbReference type="ARBA" id="ARBA00022737"/>
    </source>
</evidence>
<keyword evidence="4" id="KW-0862">Zinc</keyword>
<feature type="domain" description="C2H2-type" evidence="7">
    <location>
        <begin position="148"/>
        <end position="175"/>
    </location>
</feature>
<dbReference type="PROSITE" id="PS50157">
    <property type="entry name" value="ZINC_FINGER_C2H2_2"/>
    <property type="match status" value="3"/>
</dbReference>
<keyword evidence="3 5" id="KW-0863">Zinc-finger</keyword>
<sequence>MAFITNVREFQALLDGCSSTHDWELLLESILIPDEWIPMAYARLSELAAQEIPTEINQDTGSDEVNDLLSDSFTTEEMQAVNEMERMALHKNNNESAPLSPQDTRDNIFDEWTGETSELPTWNPSETTFSRSGNLKIHVRTHTGKKPYECNRCDKKFADKSALNRHLKAHDKQAAERTFTCATCGENFHNHAPYNVHIRTAHQQPAAATRKRPAAKNTDAPAAKKHKKSADPGTSPTTPQTSSPGSSWQKDPVLIPSNLIPAAEENITDTYRQHWPQIRTRFSRRNRLQDWYNFRLSSISPASLREQLNRIFADQPTVFKINFSFGFILRNTETGALQYHHPSANNHLVLEQPFLISSPDDLERLYQQIAEIDFLE</sequence>
<accession>A0ABN8PC28</accession>
<evidence type="ECO:0000259" key="7">
    <source>
        <dbReference type="PROSITE" id="PS50157"/>
    </source>
</evidence>
<dbReference type="Gene3D" id="3.30.160.60">
    <property type="entry name" value="Classic Zinc Finger"/>
    <property type="match status" value="2"/>
</dbReference>
<dbReference type="PANTHER" id="PTHR19818">
    <property type="entry name" value="ZINC FINGER PROTEIN ZIC AND GLI"/>
    <property type="match status" value="1"/>
</dbReference>
<dbReference type="Pfam" id="PF00096">
    <property type="entry name" value="zf-C2H2"/>
    <property type="match status" value="1"/>
</dbReference>
<evidence type="ECO:0000313" key="8">
    <source>
        <dbReference type="EMBL" id="CAH3138188.1"/>
    </source>
</evidence>
<gene>
    <name evidence="8" type="ORF">PLOB_00040058</name>
</gene>